<dbReference type="EMBL" id="JAUKUA010000005">
    <property type="protein sequence ID" value="KAK0710662.1"/>
    <property type="molecule type" value="Genomic_DNA"/>
</dbReference>
<dbReference type="SUPFAM" id="SSF48403">
    <property type="entry name" value="Ankyrin repeat"/>
    <property type="match status" value="1"/>
</dbReference>
<name>A0AA40DRK3_9PEZI</name>
<reference evidence="2" key="1">
    <citation type="submission" date="2023-06" db="EMBL/GenBank/DDBJ databases">
        <title>Genome-scale phylogeny and comparative genomics of the fungal order Sordariales.</title>
        <authorList>
            <consortium name="Lawrence Berkeley National Laboratory"/>
            <person name="Hensen N."/>
            <person name="Bonometti L."/>
            <person name="Westerberg I."/>
            <person name="Brannstrom I.O."/>
            <person name="Guillou S."/>
            <person name="Cros-Aarteil S."/>
            <person name="Calhoun S."/>
            <person name="Haridas S."/>
            <person name="Kuo A."/>
            <person name="Mondo S."/>
            <person name="Pangilinan J."/>
            <person name="Riley R."/>
            <person name="Labutti K."/>
            <person name="Andreopoulos B."/>
            <person name="Lipzen A."/>
            <person name="Chen C."/>
            <person name="Yanf M."/>
            <person name="Daum C."/>
            <person name="Ng V."/>
            <person name="Clum A."/>
            <person name="Steindorff A."/>
            <person name="Ohm R."/>
            <person name="Martin F."/>
            <person name="Silar P."/>
            <person name="Natvig D."/>
            <person name="Lalanne C."/>
            <person name="Gautier V."/>
            <person name="Ament-Velasquez S.L."/>
            <person name="Kruys A."/>
            <person name="Hutchinson M.I."/>
            <person name="Powell A.J."/>
            <person name="Barry K."/>
            <person name="Miller A.N."/>
            <person name="Grigoriev I.V."/>
            <person name="Debuchy R."/>
            <person name="Gladieux P."/>
            <person name="Thoren M.H."/>
            <person name="Johannesson H."/>
        </authorList>
    </citation>
    <scope>NUCLEOTIDE SEQUENCE</scope>
    <source>
        <strain evidence="2">SMH4607-1</strain>
    </source>
</reference>
<dbReference type="InterPro" id="IPR002110">
    <property type="entry name" value="Ankyrin_rpt"/>
</dbReference>
<evidence type="ECO:0000256" key="1">
    <source>
        <dbReference type="PROSITE-ProRule" id="PRU00023"/>
    </source>
</evidence>
<proteinExistence type="predicted"/>
<dbReference type="Proteomes" id="UP001172102">
    <property type="component" value="Unassembled WGS sequence"/>
</dbReference>
<sequence>MDPTLAPIFQEGIFDQFTYKPFIADTNWYATAKRKYDAIYTYKATDDGIVLQKIRTHLQDSLPHPLPTQPNAITIYFPDTRPEPSGLSPYGSTTEHILFDMDPATQIFQLLTLLQICRSPAPDLIPLLTASDTPLWPGTPQRTALSHPLLRELLLIVALRSFVLQGWRLAPGAQDLVKHIAQAGPPVVPQGVRVAHDELAFASEFHRGWVWRDEGIRWEFVPKGLRLRRDVEAALVRNGWRDPARGVRGLEVLGGKKGMQGLEGDERGICDLVEALVHVGYLDNEEKRAEVLVKVARWGAVGAVRFTVGKIERGSITREQECEILPAAAGMKGRADVLKFLLDCGLDPNTVNYKQVPNGKKRNKLALHLAIRLGDVEMVKVLLDAGANMVKDDEWGLPIQSAEGLRDAQDRAAKVAVIEQWLQERGLPRNHADLPVFADEIGSGTARIWGSQAACCGTCGARR</sequence>
<evidence type="ECO:0000313" key="2">
    <source>
        <dbReference type="EMBL" id="KAK0710662.1"/>
    </source>
</evidence>
<protein>
    <recommendedName>
        <fullName evidence="4">Ankyrin repeat protein</fullName>
    </recommendedName>
</protein>
<dbReference type="AlphaFoldDB" id="A0AA40DRK3"/>
<dbReference type="SMART" id="SM00248">
    <property type="entry name" value="ANK"/>
    <property type="match status" value="2"/>
</dbReference>
<keyword evidence="1" id="KW-0040">ANK repeat</keyword>
<comment type="caution">
    <text evidence="2">The sequence shown here is derived from an EMBL/GenBank/DDBJ whole genome shotgun (WGS) entry which is preliminary data.</text>
</comment>
<feature type="repeat" description="ANK" evidence="1">
    <location>
        <begin position="362"/>
        <end position="394"/>
    </location>
</feature>
<evidence type="ECO:0000313" key="3">
    <source>
        <dbReference type="Proteomes" id="UP001172102"/>
    </source>
</evidence>
<dbReference type="PROSITE" id="PS50088">
    <property type="entry name" value="ANK_REPEAT"/>
    <property type="match status" value="1"/>
</dbReference>
<dbReference type="PROSITE" id="PS50297">
    <property type="entry name" value="ANK_REP_REGION"/>
    <property type="match status" value="1"/>
</dbReference>
<dbReference type="Pfam" id="PF00023">
    <property type="entry name" value="Ank"/>
    <property type="match status" value="1"/>
</dbReference>
<dbReference type="InterPro" id="IPR036770">
    <property type="entry name" value="Ankyrin_rpt-contain_sf"/>
</dbReference>
<evidence type="ECO:0008006" key="4">
    <source>
        <dbReference type="Google" id="ProtNLM"/>
    </source>
</evidence>
<dbReference type="Gene3D" id="1.25.40.20">
    <property type="entry name" value="Ankyrin repeat-containing domain"/>
    <property type="match status" value="1"/>
</dbReference>
<gene>
    <name evidence="2" type="ORF">B0H67DRAFT_610948</name>
</gene>
<accession>A0AA40DRK3</accession>
<organism evidence="2 3">
    <name type="scientific">Lasiosphaeris hirsuta</name>
    <dbReference type="NCBI Taxonomy" id="260670"/>
    <lineage>
        <taxon>Eukaryota</taxon>
        <taxon>Fungi</taxon>
        <taxon>Dikarya</taxon>
        <taxon>Ascomycota</taxon>
        <taxon>Pezizomycotina</taxon>
        <taxon>Sordariomycetes</taxon>
        <taxon>Sordariomycetidae</taxon>
        <taxon>Sordariales</taxon>
        <taxon>Lasiosphaeriaceae</taxon>
        <taxon>Lasiosphaeris</taxon>
    </lineage>
</organism>
<keyword evidence="3" id="KW-1185">Reference proteome</keyword>